<dbReference type="EMBL" id="JBHULU010000015">
    <property type="protein sequence ID" value="MFD2514709.1"/>
    <property type="molecule type" value="Genomic_DNA"/>
</dbReference>
<dbReference type="Pfam" id="PF11276">
    <property type="entry name" value="DUF3078"/>
    <property type="match status" value="1"/>
</dbReference>
<accession>A0ABW5IM20</accession>
<keyword evidence="1" id="KW-0732">Signal</keyword>
<evidence type="ECO:0000313" key="3">
    <source>
        <dbReference type="Proteomes" id="UP001597544"/>
    </source>
</evidence>
<name>A0ABW5IM20_9BACT</name>
<protein>
    <submittedName>
        <fullName evidence="2">DUF3078 domain-containing protein</fullName>
    </submittedName>
</protein>
<organism evidence="2 3">
    <name type="scientific">Pontibacter locisalis</name>
    <dbReference type="NCBI Taxonomy" id="1719035"/>
    <lineage>
        <taxon>Bacteria</taxon>
        <taxon>Pseudomonadati</taxon>
        <taxon>Bacteroidota</taxon>
        <taxon>Cytophagia</taxon>
        <taxon>Cytophagales</taxon>
        <taxon>Hymenobacteraceae</taxon>
        <taxon>Pontibacter</taxon>
    </lineage>
</organism>
<evidence type="ECO:0000256" key="1">
    <source>
        <dbReference type="SAM" id="SignalP"/>
    </source>
</evidence>
<dbReference type="RefSeq" id="WP_377507873.1">
    <property type="nucleotide sequence ID" value="NZ_JBHULU010000015.1"/>
</dbReference>
<dbReference type="InterPro" id="IPR021428">
    <property type="entry name" value="DUF3078"/>
</dbReference>
<feature type="chain" id="PRO_5047227243" evidence="1">
    <location>
        <begin position="26"/>
        <end position="317"/>
    </location>
</feature>
<dbReference type="Proteomes" id="UP001597544">
    <property type="component" value="Unassembled WGS sequence"/>
</dbReference>
<evidence type="ECO:0000313" key="2">
    <source>
        <dbReference type="EMBL" id="MFD2514709.1"/>
    </source>
</evidence>
<sequence length="317" mass="35637">MVTFTRTFLLLSFFSFLFLSSNAAAQVAAEPDTSDIWDFGGVGTINFSQVSLNNWAAGGQNTISVLGIASFHADYKQGDNVWNNNLDLTYGLVKLENQRVQKSDDKLELNLKYGHRTSEKWFYSAQLNLKTQFTPTYTASRDTLISSFFSPAFVLASLGMDYKPNDKLSVFISPLTGKFTFVQSERLADRGAFGVDPADRDILGNIVPGTGEHFRKEFGGYVNVRYKNEVIHNVTLQSKLDLFSNYLMSPENIDVNWENLLNFKVNKIISATLFVHMIYDDDINVPIDTNNDETFDAKGPRLQVKQTLGIGISYSFE</sequence>
<proteinExistence type="predicted"/>
<comment type="caution">
    <text evidence="2">The sequence shown here is derived from an EMBL/GenBank/DDBJ whole genome shotgun (WGS) entry which is preliminary data.</text>
</comment>
<feature type="signal peptide" evidence="1">
    <location>
        <begin position="1"/>
        <end position="25"/>
    </location>
</feature>
<keyword evidence="3" id="KW-1185">Reference proteome</keyword>
<reference evidence="3" key="1">
    <citation type="journal article" date="2019" name="Int. J. Syst. Evol. Microbiol.">
        <title>The Global Catalogue of Microorganisms (GCM) 10K type strain sequencing project: providing services to taxonomists for standard genome sequencing and annotation.</title>
        <authorList>
            <consortium name="The Broad Institute Genomics Platform"/>
            <consortium name="The Broad Institute Genome Sequencing Center for Infectious Disease"/>
            <person name="Wu L."/>
            <person name="Ma J."/>
        </authorList>
    </citation>
    <scope>NUCLEOTIDE SEQUENCE [LARGE SCALE GENOMIC DNA]</scope>
    <source>
        <strain evidence="3">KCTC 42498</strain>
    </source>
</reference>
<gene>
    <name evidence="2" type="ORF">ACFSRY_12605</name>
</gene>